<dbReference type="GO" id="GO:0005730">
    <property type="term" value="C:nucleolus"/>
    <property type="evidence" value="ECO:0007669"/>
    <property type="project" value="UniProtKB-SubCell"/>
</dbReference>
<dbReference type="EMBL" id="GGEC01019077">
    <property type="protein sequence ID" value="MBW99560.1"/>
    <property type="molecule type" value="Transcribed_RNA"/>
</dbReference>
<dbReference type="SMART" id="SM00355">
    <property type="entry name" value="ZnF_C2H2"/>
    <property type="match status" value="1"/>
</dbReference>
<protein>
    <submittedName>
        <fullName evidence="12">Uncharacterized protein MANES_11G156700</fullName>
    </submittedName>
</protein>
<evidence type="ECO:0000313" key="12">
    <source>
        <dbReference type="EMBL" id="MBW99560.1"/>
    </source>
</evidence>
<evidence type="ECO:0000259" key="11">
    <source>
        <dbReference type="PROSITE" id="PS50157"/>
    </source>
</evidence>
<accession>A0A2P2K1I2</accession>
<evidence type="ECO:0000256" key="3">
    <source>
        <dbReference type="ARBA" id="ARBA00022491"/>
    </source>
</evidence>
<keyword evidence="6" id="KW-0805">Transcription regulation</keyword>
<evidence type="ECO:0000256" key="6">
    <source>
        <dbReference type="ARBA" id="ARBA00023015"/>
    </source>
</evidence>
<sequence>MAMEFWGVEVKSGKSMKVKSGGSFGLHLSQASLGEFQKEKGNESVCLYVTIGDQKFVLGTLSPQKFPQLSFDLVFNEDFELSHNWKSGSVYFLGYRGPNGSDNSSEDEDESEEDLPITAHNGKPKSEAKQTKPIAESTSTLKPDSTVTKQKMKIVEASKDVKFDEENDDSIDEEDDSLSDDQAMSDDVDEDDDDDEDKHDDGSDEEEDKSDDEDKEMQKKAEIGKKRTADSAMKAPFSYKKARLVTPEKTDGKKVVVHVATPHPAKQAVKISGNSSQSKGQSPKSFACKFCSRSFGSENALQSHTKAKHSAAQ</sequence>
<evidence type="ECO:0000256" key="5">
    <source>
        <dbReference type="ARBA" id="ARBA00022853"/>
    </source>
</evidence>
<evidence type="ECO:0000256" key="8">
    <source>
        <dbReference type="ARBA" id="ARBA00023242"/>
    </source>
</evidence>
<keyword evidence="4" id="KW-0378">Hydrolase</keyword>
<keyword evidence="3" id="KW-0678">Repressor</keyword>
<dbReference type="PROSITE" id="PS00028">
    <property type="entry name" value="ZINC_FINGER_C2H2_1"/>
    <property type="match status" value="1"/>
</dbReference>
<feature type="compositionally biased region" description="Acidic residues" evidence="10">
    <location>
        <begin position="104"/>
        <end position="115"/>
    </location>
</feature>
<feature type="compositionally biased region" description="Acidic residues" evidence="10">
    <location>
        <begin position="165"/>
        <end position="215"/>
    </location>
</feature>
<dbReference type="GO" id="GO:0016787">
    <property type="term" value="F:hydrolase activity"/>
    <property type="evidence" value="ECO:0007669"/>
    <property type="project" value="UniProtKB-KW"/>
</dbReference>
<feature type="compositionally biased region" description="Basic and acidic residues" evidence="10">
    <location>
        <begin position="153"/>
        <end position="164"/>
    </location>
</feature>
<dbReference type="GO" id="GO:0008270">
    <property type="term" value="F:zinc ion binding"/>
    <property type="evidence" value="ECO:0007669"/>
    <property type="project" value="UniProtKB-KW"/>
</dbReference>
<feature type="region of interest" description="Disordered" evidence="10">
    <location>
        <begin position="266"/>
        <end position="285"/>
    </location>
</feature>
<keyword evidence="9" id="KW-0863">Zinc-finger</keyword>
<reference evidence="12" key="1">
    <citation type="submission" date="2018-02" db="EMBL/GenBank/DDBJ databases">
        <title>Rhizophora mucronata_Transcriptome.</title>
        <authorList>
            <person name="Meera S.P."/>
            <person name="Sreeshan A."/>
            <person name="Augustine A."/>
        </authorList>
    </citation>
    <scope>NUCLEOTIDE SEQUENCE</scope>
    <source>
        <tissue evidence="12">Leaf</tissue>
    </source>
</reference>
<evidence type="ECO:0000256" key="4">
    <source>
        <dbReference type="ARBA" id="ARBA00022801"/>
    </source>
</evidence>
<dbReference type="PROSITE" id="PS50157">
    <property type="entry name" value="ZINC_FINGER_C2H2_2"/>
    <property type="match status" value="1"/>
</dbReference>
<keyword evidence="9" id="KW-0479">Metal-binding</keyword>
<feature type="compositionally biased region" description="Basic and acidic residues" evidence="10">
    <location>
        <begin position="216"/>
        <end position="229"/>
    </location>
</feature>
<keyword evidence="7" id="KW-0804">Transcription</keyword>
<comment type="similarity">
    <text evidence="2">Belongs to the histone deacetylase HD2 family.</text>
</comment>
<keyword evidence="5" id="KW-0156">Chromatin regulator</keyword>
<keyword evidence="8" id="KW-0539">Nucleus</keyword>
<evidence type="ECO:0000256" key="9">
    <source>
        <dbReference type="PROSITE-ProRule" id="PRU00042"/>
    </source>
</evidence>
<dbReference type="GO" id="GO:0006325">
    <property type="term" value="P:chromatin organization"/>
    <property type="evidence" value="ECO:0007669"/>
    <property type="project" value="UniProtKB-KW"/>
</dbReference>
<dbReference type="AlphaFoldDB" id="A0A2P2K1I2"/>
<keyword evidence="9" id="KW-0862">Zinc</keyword>
<proteinExistence type="inferred from homology"/>
<dbReference type="FunFam" id="2.60.120.340:FF:000004">
    <property type="entry name" value="Histone deacetylase HDT1"/>
    <property type="match status" value="1"/>
</dbReference>
<name>A0A2P2K1I2_RHIMU</name>
<feature type="compositionally biased region" description="Polar residues" evidence="10">
    <location>
        <begin position="272"/>
        <end position="284"/>
    </location>
</feature>
<evidence type="ECO:0000256" key="10">
    <source>
        <dbReference type="SAM" id="MobiDB-lite"/>
    </source>
</evidence>
<dbReference type="Gene3D" id="2.60.120.340">
    <property type="entry name" value="Nucleoplasmin core domain"/>
    <property type="match status" value="1"/>
</dbReference>
<dbReference type="InterPro" id="IPR041232">
    <property type="entry name" value="NPL"/>
</dbReference>
<feature type="domain" description="C2H2-type" evidence="11">
    <location>
        <begin position="286"/>
        <end position="313"/>
    </location>
</feature>
<dbReference type="InterPro" id="IPR013087">
    <property type="entry name" value="Znf_C2H2_type"/>
</dbReference>
<organism evidence="12">
    <name type="scientific">Rhizophora mucronata</name>
    <name type="common">Asiatic mangrove</name>
    <dbReference type="NCBI Taxonomy" id="61149"/>
    <lineage>
        <taxon>Eukaryota</taxon>
        <taxon>Viridiplantae</taxon>
        <taxon>Streptophyta</taxon>
        <taxon>Embryophyta</taxon>
        <taxon>Tracheophyta</taxon>
        <taxon>Spermatophyta</taxon>
        <taxon>Magnoliopsida</taxon>
        <taxon>eudicotyledons</taxon>
        <taxon>Gunneridae</taxon>
        <taxon>Pentapetalae</taxon>
        <taxon>rosids</taxon>
        <taxon>fabids</taxon>
        <taxon>Malpighiales</taxon>
        <taxon>Rhizophoraceae</taxon>
        <taxon>Rhizophora</taxon>
    </lineage>
</organism>
<dbReference type="Pfam" id="PF17800">
    <property type="entry name" value="NPL"/>
    <property type="match status" value="1"/>
</dbReference>
<comment type="subcellular location">
    <subcellularLocation>
        <location evidence="1">Nucleus</location>
        <location evidence="1">Nucleolus</location>
    </subcellularLocation>
</comment>
<evidence type="ECO:0000256" key="1">
    <source>
        <dbReference type="ARBA" id="ARBA00004604"/>
    </source>
</evidence>
<evidence type="ECO:0000256" key="7">
    <source>
        <dbReference type="ARBA" id="ARBA00023163"/>
    </source>
</evidence>
<evidence type="ECO:0000256" key="2">
    <source>
        <dbReference type="ARBA" id="ARBA00006673"/>
    </source>
</evidence>
<feature type="region of interest" description="Disordered" evidence="10">
    <location>
        <begin position="100"/>
        <end position="237"/>
    </location>
</feature>
<feature type="compositionally biased region" description="Polar residues" evidence="10">
    <location>
        <begin position="136"/>
        <end position="149"/>
    </location>
</feature>